<dbReference type="FunFam" id="3.20.10.10:FF:000006">
    <property type="entry name" value="Branched-chain amino acid aminotransferase"/>
    <property type="match status" value="1"/>
</dbReference>
<evidence type="ECO:0000256" key="8">
    <source>
        <dbReference type="ARBA" id="ARBA00022679"/>
    </source>
</evidence>
<comment type="catalytic activity">
    <reaction evidence="11 17">
        <text>L-valine + 2-oxoglutarate = 3-methyl-2-oxobutanoate + L-glutamate</text>
        <dbReference type="Rhea" id="RHEA:24813"/>
        <dbReference type="ChEBI" id="CHEBI:11851"/>
        <dbReference type="ChEBI" id="CHEBI:16810"/>
        <dbReference type="ChEBI" id="CHEBI:29985"/>
        <dbReference type="ChEBI" id="CHEBI:57762"/>
        <dbReference type="EC" id="2.6.1.42"/>
    </reaction>
</comment>
<evidence type="ECO:0000256" key="5">
    <source>
        <dbReference type="ARBA" id="ARBA00009320"/>
    </source>
</evidence>
<dbReference type="PIRSF" id="PIRSF006468">
    <property type="entry name" value="BCAT1"/>
    <property type="match status" value="1"/>
</dbReference>
<dbReference type="RefSeq" id="WP_153862590.1">
    <property type="nucleotide sequence ID" value="NZ_WJQR01000012.1"/>
</dbReference>
<dbReference type="InterPro" id="IPR018300">
    <property type="entry name" value="Aminotrans_IV_CS"/>
</dbReference>
<dbReference type="InterPro" id="IPR036038">
    <property type="entry name" value="Aminotransferase-like"/>
</dbReference>
<dbReference type="InterPro" id="IPR043132">
    <property type="entry name" value="BCAT-like_C"/>
</dbReference>
<name>A0A844BKQ9_9LACT</name>
<dbReference type="CDD" id="cd01557">
    <property type="entry name" value="BCAT_beta_family"/>
    <property type="match status" value="1"/>
</dbReference>
<dbReference type="GO" id="GO:0009099">
    <property type="term" value="P:L-valine biosynthetic process"/>
    <property type="evidence" value="ECO:0007669"/>
    <property type="project" value="UniProtKB-UniPathway"/>
</dbReference>
<dbReference type="EMBL" id="WJQR01000012">
    <property type="protein sequence ID" value="MRI82500.1"/>
    <property type="molecule type" value="Genomic_DNA"/>
</dbReference>
<protein>
    <recommendedName>
        <fullName evidence="17">Branched-chain-amino-acid aminotransferase</fullName>
        <ecNumber evidence="17">2.6.1.42</ecNumber>
    </recommendedName>
</protein>
<dbReference type="AlphaFoldDB" id="A0A844BKQ9"/>
<dbReference type="Proteomes" id="UP000469870">
    <property type="component" value="Unassembled WGS sequence"/>
</dbReference>
<dbReference type="GO" id="GO:0009098">
    <property type="term" value="P:L-leucine biosynthetic process"/>
    <property type="evidence" value="ECO:0007669"/>
    <property type="project" value="UniProtKB-UniPathway"/>
</dbReference>
<gene>
    <name evidence="19" type="ORF">GIY11_10820</name>
</gene>
<organism evidence="19 20">
    <name type="scientific">Fundicoccus ignavus</name>
    <dbReference type="NCBI Taxonomy" id="2664442"/>
    <lineage>
        <taxon>Bacteria</taxon>
        <taxon>Bacillati</taxon>
        <taxon>Bacillota</taxon>
        <taxon>Bacilli</taxon>
        <taxon>Lactobacillales</taxon>
        <taxon>Aerococcaceae</taxon>
        <taxon>Fundicoccus</taxon>
    </lineage>
</organism>
<evidence type="ECO:0000256" key="18">
    <source>
        <dbReference type="RuleBase" id="RU004519"/>
    </source>
</evidence>
<dbReference type="NCBIfam" id="NF009897">
    <property type="entry name" value="PRK13357.1"/>
    <property type="match status" value="1"/>
</dbReference>
<dbReference type="UniPathway" id="UPA00049">
    <property type="reaction ID" value="UER00062"/>
</dbReference>
<evidence type="ECO:0000256" key="11">
    <source>
        <dbReference type="ARBA" id="ARBA00048212"/>
    </source>
</evidence>
<dbReference type="PANTHER" id="PTHR42825">
    <property type="entry name" value="AMINO ACID AMINOTRANSFERASE"/>
    <property type="match status" value="1"/>
</dbReference>
<evidence type="ECO:0000256" key="10">
    <source>
        <dbReference type="ARBA" id="ARBA00023304"/>
    </source>
</evidence>
<evidence type="ECO:0000256" key="14">
    <source>
        <dbReference type="PIRSR" id="PIRSR006468-1"/>
    </source>
</evidence>
<dbReference type="PROSITE" id="PS00770">
    <property type="entry name" value="AA_TRANSFER_CLASS_4"/>
    <property type="match status" value="1"/>
</dbReference>
<evidence type="ECO:0000256" key="4">
    <source>
        <dbReference type="ARBA" id="ARBA00005072"/>
    </source>
</evidence>
<evidence type="ECO:0000256" key="13">
    <source>
        <dbReference type="ARBA" id="ARBA00049229"/>
    </source>
</evidence>
<evidence type="ECO:0000256" key="12">
    <source>
        <dbReference type="ARBA" id="ARBA00048798"/>
    </source>
</evidence>
<comment type="pathway">
    <text evidence="4 18">Amino-acid biosynthesis; L-leucine biosynthesis; L-leucine from 3-methyl-2-oxobutanoate: step 4/4.</text>
</comment>
<comment type="pathway">
    <text evidence="2 18">Amino-acid biosynthesis; L-isoleucine biosynthesis; L-isoleucine from 2-oxobutanoate: step 4/4.</text>
</comment>
<comment type="cofactor">
    <cofactor evidence="1 16">
        <name>pyridoxal 5'-phosphate</name>
        <dbReference type="ChEBI" id="CHEBI:597326"/>
    </cofactor>
</comment>
<evidence type="ECO:0000256" key="6">
    <source>
        <dbReference type="ARBA" id="ARBA00022576"/>
    </source>
</evidence>
<reference evidence="19 20" key="1">
    <citation type="submission" date="2019-11" db="EMBL/GenBank/DDBJ databases">
        <title>Characterisation of Fundicoccus ignavus gen. nov. sp. nov., a novel genus of the family Aerococcaceae isolated from bulk tank milk.</title>
        <authorList>
            <person name="Siebert A."/>
            <person name="Huptas C."/>
            <person name="Wenning M."/>
            <person name="Scherer S."/>
            <person name="Doll E.V."/>
        </authorList>
    </citation>
    <scope>NUCLEOTIDE SEQUENCE [LARGE SCALE GENOMIC DNA]</scope>
    <source>
        <strain evidence="19 20">DSM 109653</strain>
    </source>
</reference>
<evidence type="ECO:0000313" key="19">
    <source>
        <dbReference type="EMBL" id="MRI82500.1"/>
    </source>
</evidence>
<dbReference type="NCBIfam" id="TIGR01123">
    <property type="entry name" value="ilvE_II"/>
    <property type="match status" value="1"/>
</dbReference>
<evidence type="ECO:0000313" key="20">
    <source>
        <dbReference type="Proteomes" id="UP000469870"/>
    </source>
</evidence>
<evidence type="ECO:0000256" key="15">
    <source>
        <dbReference type="RuleBase" id="RU004106"/>
    </source>
</evidence>
<comment type="pathway">
    <text evidence="3 18">Amino-acid biosynthesis; L-valine biosynthesis; L-valine from pyruvate: step 4/4.</text>
</comment>
<dbReference type="SUPFAM" id="SSF56752">
    <property type="entry name" value="D-aminoacid aminotransferase-like PLP-dependent enzymes"/>
    <property type="match status" value="1"/>
</dbReference>
<dbReference type="Gene3D" id="3.20.10.10">
    <property type="entry name" value="D-amino Acid Aminotransferase, subunit A, domain 2"/>
    <property type="match status" value="1"/>
</dbReference>
<proteinExistence type="inferred from homology"/>
<dbReference type="Gene3D" id="3.30.470.10">
    <property type="match status" value="1"/>
</dbReference>
<evidence type="ECO:0000256" key="2">
    <source>
        <dbReference type="ARBA" id="ARBA00004824"/>
    </source>
</evidence>
<comment type="caution">
    <text evidence="19">The sequence shown here is derived from an EMBL/GenBank/DDBJ whole genome shotgun (WGS) entry which is preliminary data.</text>
</comment>
<dbReference type="GO" id="GO:0004084">
    <property type="term" value="F:branched-chain-amino-acid transaminase activity"/>
    <property type="evidence" value="ECO:0007669"/>
    <property type="project" value="UniProtKB-EC"/>
</dbReference>
<evidence type="ECO:0000256" key="17">
    <source>
        <dbReference type="RuleBase" id="RU004517"/>
    </source>
</evidence>
<dbReference type="EC" id="2.6.1.42" evidence="17"/>
<sequence>MTAITPDTIQWNDLGFSYIDTGKSFRAYFKDGQWSEGQIESSKYISISEASPVFHYGQSCFEGLKAYRTQNGDIQLFRPDKNADRMIDSAERLLMEPYPKEAFIEAVHKIVKENAEWVPPYESGATLYIRPFLMGVGDIVGVKPADEYIFSIFVTPVGPYFKGGLKPANFLISDYDRAAPNGTGAAKVGGNYAAGNLAGKLAKDQGYADAIFLDPATKTKIEEVGSANFFAITADNRFITPKSPSILPSITKYSLIDIARERLGMEAVETDVYLEELSGFSEAGAMGTAAVITPIGSIVHGEHRYVFGNGQEVGSVTQRLYSELVGIQFGDVVAPEGWIQKVKLG</sequence>
<dbReference type="Pfam" id="PF01063">
    <property type="entry name" value="Aminotran_4"/>
    <property type="match status" value="1"/>
</dbReference>
<dbReference type="UniPathway" id="UPA00047">
    <property type="reaction ID" value="UER00058"/>
</dbReference>
<keyword evidence="9 16" id="KW-0663">Pyridoxal phosphate</keyword>
<evidence type="ECO:0000256" key="1">
    <source>
        <dbReference type="ARBA" id="ARBA00001933"/>
    </source>
</evidence>
<comment type="similarity">
    <text evidence="5 15">Belongs to the class-IV pyridoxal-phosphate-dependent aminotransferase family.</text>
</comment>
<dbReference type="InterPro" id="IPR033939">
    <property type="entry name" value="BCAT_family"/>
</dbReference>
<evidence type="ECO:0000256" key="9">
    <source>
        <dbReference type="ARBA" id="ARBA00022898"/>
    </source>
</evidence>
<evidence type="ECO:0000256" key="16">
    <source>
        <dbReference type="RuleBase" id="RU004516"/>
    </source>
</evidence>
<keyword evidence="6 17" id="KW-0032">Aminotransferase</keyword>
<keyword evidence="7 17" id="KW-0028">Amino-acid biosynthesis</keyword>
<accession>A0A844BKQ9</accession>
<keyword evidence="10 17" id="KW-0100">Branched-chain amino acid biosynthesis</keyword>
<comment type="catalytic activity">
    <reaction evidence="13 17">
        <text>L-leucine + 2-oxoglutarate = 4-methyl-2-oxopentanoate + L-glutamate</text>
        <dbReference type="Rhea" id="RHEA:18321"/>
        <dbReference type="ChEBI" id="CHEBI:16810"/>
        <dbReference type="ChEBI" id="CHEBI:17865"/>
        <dbReference type="ChEBI" id="CHEBI:29985"/>
        <dbReference type="ChEBI" id="CHEBI:57427"/>
        <dbReference type="EC" id="2.6.1.42"/>
    </reaction>
</comment>
<comment type="catalytic activity">
    <reaction evidence="12 17">
        <text>L-isoleucine + 2-oxoglutarate = (S)-3-methyl-2-oxopentanoate + L-glutamate</text>
        <dbReference type="Rhea" id="RHEA:24801"/>
        <dbReference type="ChEBI" id="CHEBI:16810"/>
        <dbReference type="ChEBI" id="CHEBI:29985"/>
        <dbReference type="ChEBI" id="CHEBI:35146"/>
        <dbReference type="ChEBI" id="CHEBI:58045"/>
        <dbReference type="EC" id="2.6.1.42"/>
    </reaction>
</comment>
<dbReference type="InterPro" id="IPR005786">
    <property type="entry name" value="B_amino_transII"/>
</dbReference>
<dbReference type="UniPathway" id="UPA00048">
    <property type="reaction ID" value="UER00073"/>
</dbReference>
<evidence type="ECO:0000256" key="3">
    <source>
        <dbReference type="ARBA" id="ARBA00004931"/>
    </source>
</evidence>
<dbReference type="InterPro" id="IPR043131">
    <property type="entry name" value="BCAT-like_N"/>
</dbReference>
<dbReference type="InterPro" id="IPR001544">
    <property type="entry name" value="Aminotrans_IV"/>
</dbReference>
<dbReference type="FunFam" id="3.30.470.10:FF:000004">
    <property type="entry name" value="Branched-chain-amino-acid aminotransferase"/>
    <property type="match status" value="1"/>
</dbReference>
<feature type="modified residue" description="N6-(pyridoxal phosphate)lysine" evidence="14">
    <location>
        <position position="187"/>
    </location>
</feature>
<dbReference type="GO" id="GO:0009097">
    <property type="term" value="P:isoleucine biosynthetic process"/>
    <property type="evidence" value="ECO:0007669"/>
    <property type="project" value="UniProtKB-UniPathway"/>
</dbReference>
<dbReference type="PANTHER" id="PTHR42825:SF2">
    <property type="entry name" value="BRANCHED-CHAIN-AMINO-ACID AMINOTRANSFERASE 3, CHLOROPLASTIC-RELATED"/>
    <property type="match status" value="1"/>
</dbReference>
<evidence type="ECO:0000256" key="7">
    <source>
        <dbReference type="ARBA" id="ARBA00022605"/>
    </source>
</evidence>
<keyword evidence="8 17" id="KW-0808">Transferase</keyword>